<keyword evidence="2" id="KW-0964">Secreted</keyword>
<dbReference type="PANTHER" id="PTHR31279">
    <property type="entry name" value="PROTEIN EXORDIUM-LIKE 5"/>
    <property type="match status" value="1"/>
</dbReference>
<evidence type="ECO:0000256" key="4">
    <source>
        <dbReference type="ARBA" id="ARBA00023591"/>
    </source>
</evidence>
<evidence type="ECO:0000313" key="6">
    <source>
        <dbReference type="EMBL" id="CAF4153399.1"/>
    </source>
</evidence>
<dbReference type="AlphaFoldDB" id="A0A819YDP0"/>
<proteinExistence type="inferred from homology"/>
<reference evidence="6" key="1">
    <citation type="submission" date="2021-02" db="EMBL/GenBank/DDBJ databases">
        <authorList>
            <person name="Nowell W R."/>
        </authorList>
    </citation>
    <scope>NUCLEOTIDE SEQUENCE</scope>
</reference>
<dbReference type="Proteomes" id="UP000663887">
    <property type="component" value="Unassembled WGS sequence"/>
</dbReference>
<organism evidence="6 7">
    <name type="scientific">Rotaria magnacalcarata</name>
    <dbReference type="NCBI Taxonomy" id="392030"/>
    <lineage>
        <taxon>Eukaryota</taxon>
        <taxon>Metazoa</taxon>
        <taxon>Spiralia</taxon>
        <taxon>Gnathifera</taxon>
        <taxon>Rotifera</taxon>
        <taxon>Eurotatoria</taxon>
        <taxon>Bdelloidea</taxon>
        <taxon>Philodinida</taxon>
        <taxon>Philodinidae</taxon>
        <taxon>Rotaria</taxon>
    </lineage>
</organism>
<gene>
    <name evidence="6" type="ORF">UXM345_LOCUS25258</name>
    <name evidence="5" type="ORF">XDN619_LOCUS9496</name>
</gene>
<evidence type="ECO:0000256" key="1">
    <source>
        <dbReference type="ARBA" id="ARBA00004613"/>
    </source>
</evidence>
<keyword evidence="3" id="KW-0732">Signal</keyword>
<dbReference type="EMBL" id="CAJNRG010003226">
    <property type="protein sequence ID" value="CAF2055014.1"/>
    <property type="molecule type" value="Genomic_DNA"/>
</dbReference>
<dbReference type="GO" id="GO:0005576">
    <property type="term" value="C:extracellular region"/>
    <property type="evidence" value="ECO:0007669"/>
    <property type="project" value="UniProtKB-SubCell"/>
</dbReference>
<evidence type="ECO:0000256" key="3">
    <source>
        <dbReference type="ARBA" id="ARBA00022729"/>
    </source>
</evidence>
<sequence length="388" mass="43482">MADINRSEYWPPQSFSFWFTCYSKLHQSYRNNLIEMERTTNHTSLSSMEADKCTLRQARQQSYCQRNSTGTSYQHFWVTCALTIIIVASLVTPDSCYGYEREYGHTHWKDHFRTKEGRELVSIESDAYVLYDRNMTIKDFGISRTTTTPPSQLDSPLVHELYDPLIHNGVVAASTSPILYHMGGVVLTGATKIYILYYGSWNANQKTIVETFLSNVGTTSWFNIEKTYYYQASSTSPKVYIKGPVSIGSRWVESYSAGTKLNSTIIANIICTRIKNVQVPNDPQGLYLLLSSSDVSEGSAQAGGTFCVNYCGYHLHFYIGNIAYFFGFIGNPQTCMNGCGPVNPTYSPNDDTGVDAMISVIAHELVESMSDPFGTAWFDATGNENADK</sequence>
<name>A0A819YDP0_9BILA</name>
<dbReference type="EMBL" id="CAJOBF010004803">
    <property type="protein sequence ID" value="CAF4153399.1"/>
    <property type="molecule type" value="Genomic_DNA"/>
</dbReference>
<protein>
    <submittedName>
        <fullName evidence="6">Uncharacterized protein</fullName>
    </submittedName>
</protein>
<dbReference type="Proteomes" id="UP000663842">
    <property type="component" value="Unassembled WGS sequence"/>
</dbReference>
<comment type="subcellular location">
    <subcellularLocation>
        <location evidence="1">Secreted</location>
    </subcellularLocation>
</comment>
<dbReference type="InterPro" id="IPR006766">
    <property type="entry name" value="EXORDIUM-like"/>
</dbReference>
<evidence type="ECO:0000313" key="5">
    <source>
        <dbReference type="EMBL" id="CAF2055014.1"/>
    </source>
</evidence>
<dbReference type="PANTHER" id="PTHR31279:SF58">
    <property type="entry name" value="PROTEIN EXORDIUM-LIKE 2"/>
    <property type="match status" value="1"/>
</dbReference>
<accession>A0A819YDP0</accession>
<comment type="similarity">
    <text evidence="4">Belongs to the EXORDIUM family.</text>
</comment>
<evidence type="ECO:0000313" key="7">
    <source>
        <dbReference type="Proteomes" id="UP000663842"/>
    </source>
</evidence>
<dbReference type="Pfam" id="PF04674">
    <property type="entry name" value="Phi_1"/>
    <property type="match status" value="1"/>
</dbReference>
<evidence type="ECO:0000256" key="2">
    <source>
        <dbReference type="ARBA" id="ARBA00022525"/>
    </source>
</evidence>
<comment type="caution">
    <text evidence="6">The sequence shown here is derived from an EMBL/GenBank/DDBJ whole genome shotgun (WGS) entry which is preliminary data.</text>
</comment>
<feature type="non-terminal residue" evidence="6">
    <location>
        <position position="1"/>
    </location>
</feature>